<evidence type="ECO:0000313" key="3">
    <source>
        <dbReference type="Proteomes" id="UP000621266"/>
    </source>
</evidence>
<feature type="compositionally biased region" description="Basic and acidic residues" evidence="1">
    <location>
        <begin position="114"/>
        <end position="134"/>
    </location>
</feature>
<organism evidence="2 3">
    <name type="scientific">Streptomyces lycii</name>
    <dbReference type="NCBI Taxonomy" id="2654337"/>
    <lineage>
        <taxon>Bacteria</taxon>
        <taxon>Bacillati</taxon>
        <taxon>Actinomycetota</taxon>
        <taxon>Actinomycetes</taxon>
        <taxon>Kitasatosporales</taxon>
        <taxon>Streptomycetaceae</taxon>
        <taxon>Streptomyces</taxon>
    </lineage>
</organism>
<comment type="caution">
    <text evidence="2">The sequence shown here is derived from an EMBL/GenBank/DDBJ whole genome shotgun (WGS) entry which is preliminary data.</text>
</comment>
<sequence>MPDQLVGLRGREPVLQLVRDCLALPPDADRPVTVLLGPSGIGATDLHAGIKEQLAPEVPCAYLNFLRADAGGGLPLRTVLAGVLRELGRKMRDFSEPAFPRLLVGLIATEAPLDSHHRPQDRRSVSKLVRDRLRGPQGQGRYDSLLGPVTEVMGGLFGAPPGVSEATREVLSAVAPRPGRIPRRLLARGIAWYGGGRVPPSEEPADALLDLNSWQHGTGGQVKGPEDVERVLLRAFLADLRDHARGLLHHRSFLLLLDNCHTEAGRKFLRMLLELRHEDQVNRQGCDPLVTVASVHRWLDEWGPYTGAQWNPEPVESDRASLDHWAATRSASGTEDYWWYPLELRPLRLTETRDVCAAVPRGEETAPAVQRLTGGLPWAVRHTAATLAAAHREQPPPADDPSLPLRRVPGLRPPHPATGPEQPAPSLADASLGYLLEELAEDPGSRSVLIRWSAARDLSVCARVFTSGAGHRGSSLRDGLRERWLLSDSEDGRLVLHPWLRRLLLWELGSDEALWRDTHERLAEHYRTGPQGQPEQEPGVDTELEEAYHSLALGRTGPVAALLTRRFTSRTSEEWIRDFDLVTSAPNRLDKSRPPLALLDSLTPGDHGPAMSLASVVHRMVVARWIWSDPLSDPGRRLNAVLASAYDHVAALRSARSSPLYDEAVRYRQWRDQ</sequence>
<evidence type="ECO:0000313" key="2">
    <source>
        <dbReference type="EMBL" id="KAF4406330.1"/>
    </source>
</evidence>
<evidence type="ECO:0008006" key="4">
    <source>
        <dbReference type="Google" id="ProtNLM"/>
    </source>
</evidence>
<keyword evidence="3" id="KW-1185">Reference proteome</keyword>
<accession>A0ABQ7FCG3</accession>
<dbReference type="RefSeq" id="WP_156207262.1">
    <property type="nucleotide sequence ID" value="NZ_WHPN01000373.1"/>
</dbReference>
<feature type="compositionally biased region" description="Low complexity" evidence="1">
    <location>
        <begin position="401"/>
        <end position="410"/>
    </location>
</feature>
<protein>
    <recommendedName>
        <fullName evidence="4">ATP-binding protein</fullName>
    </recommendedName>
</protein>
<feature type="region of interest" description="Disordered" evidence="1">
    <location>
        <begin position="389"/>
        <end position="427"/>
    </location>
</feature>
<reference evidence="2 3" key="1">
    <citation type="submission" date="2019-10" db="EMBL/GenBank/DDBJ databases">
        <title>Streptomyces tenebrisbrunneis sp.nov., an endogenous actinomycete isolated from of Lycium ruthenicum.</title>
        <authorList>
            <person name="Ma L."/>
        </authorList>
    </citation>
    <scope>NUCLEOTIDE SEQUENCE [LARGE SCALE GENOMIC DNA]</scope>
    <source>
        <strain evidence="2 3">TRM 66187</strain>
    </source>
</reference>
<name>A0ABQ7FCG3_9ACTN</name>
<proteinExistence type="predicted"/>
<dbReference type="Proteomes" id="UP000621266">
    <property type="component" value="Unassembled WGS sequence"/>
</dbReference>
<dbReference type="EMBL" id="WHPN01000373">
    <property type="protein sequence ID" value="KAF4406330.1"/>
    <property type="molecule type" value="Genomic_DNA"/>
</dbReference>
<feature type="region of interest" description="Disordered" evidence="1">
    <location>
        <begin position="114"/>
        <end position="141"/>
    </location>
</feature>
<gene>
    <name evidence="2" type="ORF">GCU69_25455</name>
</gene>
<evidence type="ECO:0000256" key="1">
    <source>
        <dbReference type="SAM" id="MobiDB-lite"/>
    </source>
</evidence>